<feature type="transmembrane region" description="Helical" evidence="2">
    <location>
        <begin position="274"/>
        <end position="296"/>
    </location>
</feature>
<dbReference type="OrthoDB" id="8887577at2759"/>
<protein>
    <submittedName>
        <fullName evidence="4">Mucin-5AC-like</fullName>
    </submittedName>
</protein>
<keyword evidence="2" id="KW-0812">Transmembrane</keyword>
<feature type="signal peptide" evidence="3">
    <location>
        <begin position="1"/>
        <end position="23"/>
    </location>
</feature>
<keyword evidence="5" id="KW-1185">Reference proteome</keyword>
<gene>
    <name evidence="4" type="ORF">IRJ41_008702</name>
</gene>
<feature type="region of interest" description="Disordered" evidence="1">
    <location>
        <begin position="410"/>
        <end position="435"/>
    </location>
</feature>
<evidence type="ECO:0000256" key="3">
    <source>
        <dbReference type="SAM" id="SignalP"/>
    </source>
</evidence>
<keyword evidence="2" id="KW-1133">Transmembrane helix</keyword>
<evidence type="ECO:0000256" key="1">
    <source>
        <dbReference type="SAM" id="MobiDB-lite"/>
    </source>
</evidence>
<feature type="compositionally biased region" description="Basic and acidic residues" evidence="1">
    <location>
        <begin position="236"/>
        <end position="245"/>
    </location>
</feature>
<feature type="chain" id="PRO_5040894443" evidence="3">
    <location>
        <begin position="24"/>
        <end position="445"/>
    </location>
</feature>
<organism evidence="4 5">
    <name type="scientific">Triplophysa rosa</name>
    <name type="common">Cave loach</name>
    <dbReference type="NCBI Taxonomy" id="992332"/>
    <lineage>
        <taxon>Eukaryota</taxon>
        <taxon>Metazoa</taxon>
        <taxon>Chordata</taxon>
        <taxon>Craniata</taxon>
        <taxon>Vertebrata</taxon>
        <taxon>Euteleostomi</taxon>
        <taxon>Actinopterygii</taxon>
        <taxon>Neopterygii</taxon>
        <taxon>Teleostei</taxon>
        <taxon>Ostariophysi</taxon>
        <taxon>Cypriniformes</taxon>
        <taxon>Nemacheilidae</taxon>
        <taxon>Triplophysa</taxon>
    </lineage>
</organism>
<sequence length="445" mass="48211">MRLIFSNALMSLVLGSCFMTNQSQEPDKTNTNASITLSNETVETTFSAKSTSTVIPGNTVIKLTIDKDLVRSEPTQYYQMSTEIEKTTAKVTIEPVSVTKQTTPTSVPERTTPQEYTTLALETVSTLTLTESATSDSLPSTSLHETTGGLTIVDLTSSGHHEYETTTATVAMTTSSTKALDPTTIISKQPIDMIESTPITFQTVDITTEAVDTTSLDVTSMTTTTPLLSTSQFFHESPELDHTTPEDDSLSAHSTPSTMGGIVRGSIFPLQTNWLLIIIVCAVIICVLLAGMRLFVQRRKKNASRKFDPGYVNGQSKKSKKKKGAENNAWAGPVHLEAEEGVECDGEVQGALMPCDGNRDEDMVLSTFSALETDDTRNGGVGGEGTKEAKIWEDQEPLLYIDEDVKEDNMGNRAGSNDTQEVNEKVGNGEKMPNGRETFCITTAV</sequence>
<keyword evidence="2" id="KW-0472">Membrane</keyword>
<dbReference type="Proteomes" id="UP001059041">
    <property type="component" value="Linkage Group LG11"/>
</dbReference>
<keyword evidence="3" id="KW-0732">Signal</keyword>
<reference evidence="4" key="1">
    <citation type="submission" date="2021-02" db="EMBL/GenBank/DDBJ databases">
        <title>Comparative genomics reveals that relaxation of natural selection precedes convergent phenotypic evolution of cavefish.</title>
        <authorList>
            <person name="Peng Z."/>
        </authorList>
    </citation>
    <scope>NUCLEOTIDE SEQUENCE</scope>
    <source>
        <tissue evidence="4">Muscle</tissue>
    </source>
</reference>
<evidence type="ECO:0000313" key="4">
    <source>
        <dbReference type="EMBL" id="KAI7803582.1"/>
    </source>
</evidence>
<feature type="region of interest" description="Disordered" evidence="1">
    <location>
        <begin position="306"/>
        <end position="328"/>
    </location>
</feature>
<dbReference type="EMBL" id="JAFHDT010000011">
    <property type="protein sequence ID" value="KAI7803582.1"/>
    <property type="molecule type" value="Genomic_DNA"/>
</dbReference>
<feature type="region of interest" description="Disordered" evidence="1">
    <location>
        <begin position="236"/>
        <end position="256"/>
    </location>
</feature>
<dbReference type="AlphaFoldDB" id="A0A9W7WIZ1"/>
<accession>A0A9W7WIZ1</accession>
<evidence type="ECO:0000313" key="5">
    <source>
        <dbReference type="Proteomes" id="UP001059041"/>
    </source>
</evidence>
<dbReference type="PROSITE" id="PS51257">
    <property type="entry name" value="PROKAR_LIPOPROTEIN"/>
    <property type="match status" value="1"/>
</dbReference>
<proteinExistence type="predicted"/>
<evidence type="ECO:0000256" key="2">
    <source>
        <dbReference type="SAM" id="Phobius"/>
    </source>
</evidence>
<name>A0A9W7WIZ1_TRIRA</name>
<comment type="caution">
    <text evidence="4">The sequence shown here is derived from an EMBL/GenBank/DDBJ whole genome shotgun (WGS) entry which is preliminary data.</text>
</comment>